<gene>
    <name evidence="1" type="ORF">CDG81_13765</name>
    <name evidence="2" type="ORF">IL38_16040</name>
</gene>
<dbReference type="EMBL" id="CP022752">
    <property type="protein sequence ID" value="ASU79179.1"/>
    <property type="molecule type" value="Genomic_DNA"/>
</dbReference>
<reference evidence="1 4" key="2">
    <citation type="submission" date="2017-08" db="EMBL/GenBank/DDBJ databases">
        <title>The complete genome sequence of moderately halophilic actinomycete Actinopolyspora erythraea YIM 90600, the producer of novel erythromycin, novel actinopolysporins A-C and tubercidin.</title>
        <authorList>
            <person name="Yin M."/>
            <person name="Tang S."/>
        </authorList>
    </citation>
    <scope>NUCLEOTIDE SEQUENCE [LARGE SCALE GENOMIC DNA]</scope>
    <source>
        <strain evidence="1 4">YIM 90600</strain>
    </source>
</reference>
<dbReference type="eggNOG" id="ENOG50328NR">
    <property type="taxonomic scope" value="Bacteria"/>
</dbReference>
<evidence type="ECO:0000313" key="2">
    <source>
        <dbReference type="EMBL" id="KGI80642.1"/>
    </source>
</evidence>
<dbReference type="RefSeq" id="WP_043574949.1">
    <property type="nucleotide sequence ID" value="NZ_CP022752.1"/>
</dbReference>
<dbReference type="Proteomes" id="UP000029737">
    <property type="component" value="Unassembled WGS sequence"/>
</dbReference>
<evidence type="ECO:0000313" key="1">
    <source>
        <dbReference type="EMBL" id="ASU79179.1"/>
    </source>
</evidence>
<evidence type="ECO:0000313" key="4">
    <source>
        <dbReference type="Proteomes" id="UP000215043"/>
    </source>
</evidence>
<evidence type="ECO:0000313" key="3">
    <source>
        <dbReference type="Proteomes" id="UP000029737"/>
    </source>
</evidence>
<organism evidence="1 4">
    <name type="scientific">Actinopolyspora erythraea</name>
    <dbReference type="NCBI Taxonomy" id="414996"/>
    <lineage>
        <taxon>Bacteria</taxon>
        <taxon>Bacillati</taxon>
        <taxon>Actinomycetota</taxon>
        <taxon>Actinomycetes</taxon>
        <taxon>Actinopolysporales</taxon>
        <taxon>Actinopolysporaceae</taxon>
        <taxon>Actinopolyspora</taxon>
    </lineage>
</organism>
<dbReference type="KEGG" id="aey:CDG81_13765"/>
<protein>
    <submittedName>
        <fullName evidence="1">Uncharacterized protein</fullName>
    </submittedName>
</protein>
<dbReference type="EMBL" id="JPMV01000028">
    <property type="protein sequence ID" value="KGI80642.1"/>
    <property type="molecule type" value="Genomic_DNA"/>
</dbReference>
<dbReference type="AlphaFoldDB" id="A0A099D4B0"/>
<accession>A0A099D4B0</accession>
<proteinExistence type="predicted"/>
<reference evidence="2 3" key="1">
    <citation type="journal article" date="2014" name="PLoS ONE">
        <title>Identification and Characterization of a New Erythromycin Biosynthetic Gene Cluster in Actinopolyspora erythraea YIM90600, a Novel Erythronolide-Producing Halophilic Actinomycete Isolated from Salt Field.</title>
        <authorList>
            <person name="Chen D."/>
            <person name="Feng J."/>
            <person name="Huang L."/>
            <person name="Zhang Q."/>
            <person name="Wu J."/>
            <person name="Zhu X."/>
            <person name="Duan Y."/>
            <person name="Xu Z."/>
        </authorList>
    </citation>
    <scope>NUCLEOTIDE SEQUENCE [LARGE SCALE GENOMIC DNA]</scope>
    <source>
        <strain evidence="2 3">YIM90600</strain>
    </source>
</reference>
<dbReference type="Proteomes" id="UP000215043">
    <property type="component" value="Chromosome"/>
</dbReference>
<dbReference type="OrthoDB" id="3698953at2"/>
<sequence length="81" mass="8949">MHTRYSLPVRKHTGATAVIVGWHRLLSTFVIHVHGPNHATVVNRGDLYDRITDPRAVVATARQWALIPPDLVAALVADQHA</sequence>
<dbReference type="HOGENOM" id="CLU_2566142_0_0_11"/>
<name>A0A099D4B0_9ACTN</name>
<keyword evidence="3" id="KW-1185">Reference proteome</keyword>